<proteinExistence type="predicted"/>
<sequence length="300" mass="30404">EGSVATDSSGGIDWEQFAVPEESPQENRAQEDAVLERFESLSPEEQKSTLEEILRWGAREVLKPAVQGATGIVDLPASLYNLVGLGVTAAGGPELPQAPYVSDYAGQGVDALTGGYSEGEPGVIGKGIEFATSVGTGGGVASKLAKQATKTGSQGLARTAKAAQFTGSTNPLALTGAGMTGATTKGLEEMGVDPLSSLGGGLGAGLATQAFGAALTKKPGLRAADLGPQNLNTEALNAAERQGLDLPNFVASDAKTMGLASQMGARTPVIGDTMQKKTTEAGQNFLASTKKLAEKIGPEL</sequence>
<evidence type="ECO:0000256" key="1">
    <source>
        <dbReference type="SAM" id="MobiDB-lite"/>
    </source>
</evidence>
<protein>
    <submittedName>
        <fullName evidence="2">Uncharacterized protein</fullName>
    </submittedName>
</protein>
<feature type="region of interest" description="Disordered" evidence="1">
    <location>
        <begin position="1"/>
        <end position="30"/>
    </location>
</feature>
<feature type="non-terminal residue" evidence="2">
    <location>
        <position position="1"/>
    </location>
</feature>
<feature type="non-terminal residue" evidence="2">
    <location>
        <position position="300"/>
    </location>
</feature>
<evidence type="ECO:0000313" key="2">
    <source>
        <dbReference type="EMBL" id="PFX11075.1"/>
    </source>
</evidence>
<dbReference type="AlphaFoldDB" id="A0A2B4R441"/>
<evidence type="ECO:0000313" key="3">
    <source>
        <dbReference type="Proteomes" id="UP000225706"/>
    </source>
</evidence>
<dbReference type="Proteomes" id="UP000225706">
    <property type="component" value="Unassembled WGS sequence"/>
</dbReference>
<gene>
    <name evidence="2" type="ORF">AWC38_SpisGene25466</name>
</gene>
<reference evidence="3" key="1">
    <citation type="journal article" date="2017" name="bioRxiv">
        <title>Comparative analysis of the genomes of Stylophora pistillata and Acropora digitifera provides evidence for extensive differences between species of corals.</title>
        <authorList>
            <person name="Voolstra C.R."/>
            <person name="Li Y."/>
            <person name="Liew Y.J."/>
            <person name="Baumgarten S."/>
            <person name="Zoccola D."/>
            <person name="Flot J.-F."/>
            <person name="Tambutte S."/>
            <person name="Allemand D."/>
            <person name="Aranda M."/>
        </authorList>
    </citation>
    <scope>NUCLEOTIDE SEQUENCE [LARGE SCALE GENOMIC DNA]</scope>
</reference>
<comment type="caution">
    <text evidence="2">The sequence shown here is derived from an EMBL/GenBank/DDBJ whole genome shotgun (WGS) entry which is preliminary data.</text>
</comment>
<accession>A0A2B4R441</accession>
<organism evidence="2 3">
    <name type="scientific">Stylophora pistillata</name>
    <name type="common">Smooth cauliflower coral</name>
    <dbReference type="NCBI Taxonomy" id="50429"/>
    <lineage>
        <taxon>Eukaryota</taxon>
        <taxon>Metazoa</taxon>
        <taxon>Cnidaria</taxon>
        <taxon>Anthozoa</taxon>
        <taxon>Hexacorallia</taxon>
        <taxon>Scleractinia</taxon>
        <taxon>Astrocoeniina</taxon>
        <taxon>Pocilloporidae</taxon>
        <taxon>Stylophora</taxon>
    </lineage>
</organism>
<keyword evidence="3" id="KW-1185">Reference proteome</keyword>
<name>A0A2B4R441_STYPI</name>
<dbReference type="EMBL" id="LSMT01003906">
    <property type="protein sequence ID" value="PFX11075.1"/>
    <property type="molecule type" value="Genomic_DNA"/>
</dbReference>